<keyword evidence="3" id="KW-1133">Transmembrane helix</keyword>
<dbReference type="Gene3D" id="2.40.50.100">
    <property type="match status" value="1"/>
</dbReference>
<gene>
    <name evidence="7" type="ORF">KX01_621</name>
</gene>
<dbReference type="OrthoDB" id="9806939at2"/>
<feature type="coiled-coil region" evidence="2">
    <location>
        <begin position="176"/>
        <end position="234"/>
    </location>
</feature>
<evidence type="ECO:0000256" key="1">
    <source>
        <dbReference type="ARBA" id="ARBA00009477"/>
    </source>
</evidence>
<keyword evidence="2" id="KW-0175">Coiled coil</keyword>
<evidence type="ECO:0000256" key="3">
    <source>
        <dbReference type="SAM" id="Phobius"/>
    </source>
</evidence>
<dbReference type="GO" id="GO:0015562">
    <property type="term" value="F:efflux transmembrane transporter activity"/>
    <property type="evidence" value="ECO:0007669"/>
    <property type="project" value="TreeGrafter"/>
</dbReference>
<dbReference type="EMBL" id="CP009654">
    <property type="protein sequence ID" value="APC96435.1"/>
    <property type="molecule type" value="Genomic_DNA"/>
</dbReference>
<dbReference type="Pfam" id="PF25917">
    <property type="entry name" value="BSH_RND"/>
    <property type="match status" value="1"/>
</dbReference>
<proteinExistence type="inferred from homology"/>
<feature type="domain" description="Multidrug resistance protein MdtA-like alpha-helical hairpin" evidence="4">
    <location>
        <begin position="177"/>
        <end position="230"/>
    </location>
</feature>
<comment type="similarity">
    <text evidence="1">Belongs to the membrane fusion protein (MFP) (TC 8.A.1) family.</text>
</comment>
<accession>A0A1J0KRX2</accession>
<sequence>MSEKTKAFLYKIKDKWNKFYEKIKSKKIYYVSFVIAVLFIAWYFLGSLGLTVALIYFIQKINFVKRQFLKLKNNRQAAGITIAVTTAIMFGLVFGFSQLVKSMIQQGMASYVPQPTAVTSVLVKEQDWQPIINTIGEAQAIQSTAISSQSGGIISEIAFKSGQEVKKGDLLFKLDTSQLEASLEEAQANLKLAKITDERYKQLVAQRATSKESADKANADYLSAKAQVDNIRSQIAFKVIRAPFDGRIGIRNINLGQYFNNGDNAATLTTISPIFITFPIPQNKVNLIKVGDIISFYSDTFQNETFEAKITAVNSFINSSNRSIMAQAIYKNKDHRILPGMFVTVHINLPIEKNAIVIPRNAINYNLYGESVYTLKTITDDDGKPTKASYTSTADGGMKTVQTEDTLYKVGQDNIEVLETKDNLALVSGVKAGETIVTSGQNKIRKGAKVIVNNSVELSNDIYNGDIQ</sequence>
<keyword evidence="3" id="KW-0812">Transmembrane</keyword>
<keyword evidence="8" id="KW-1185">Reference proteome</keyword>
<evidence type="ECO:0000259" key="6">
    <source>
        <dbReference type="Pfam" id="PF25954"/>
    </source>
</evidence>
<dbReference type="Gene3D" id="2.40.30.170">
    <property type="match status" value="1"/>
</dbReference>
<dbReference type="Pfam" id="PF25954">
    <property type="entry name" value="Beta-barrel_RND_2"/>
    <property type="match status" value="1"/>
</dbReference>
<evidence type="ECO:0000313" key="8">
    <source>
        <dbReference type="Proteomes" id="UP000182521"/>
    </source>
</evidence>
<dbReference type="InterPro" id="IPR058624">
    <property type="entry name" value="MdtA-like_HH"/>
</dbReference>
<evidence type="ECO:0000313" key="7">
    <source>
        <dbReference type="EMBL" id="APC96435.1"/>
    </source>
</evidence>
<dbReference type="SUPFAM" id="SSF111369">
    <property type="entry name" value="HlyD-like secretion proteins"/>
    <property type="match status" value="1"/>
</dbReference>
<feature type="domain" description="CusB-like beta-barrel" evidence="6">
    <location>
        <begin position="276"/>
        <end position="348"/>
    </location>
</feature>
<dbReference type="InterPro" id="IPR058792">
    <property type="entry name" value="Beta-barrel_RND_2"/>
</dbReference>
<organism evidence="7 8">
    <name type="scientific">Francisella frigiditurris</name>
    <dbReference type="NCBI Taxonomy" id="1542390"/>
    <lineage>
        <taxon>Bacteria</taxon>
        <taxon>Pseudomonadati</taxon>
        <taxon>Pseudomonadota</taxon>
        <taxon>Gammaproteobacteria</taxon>
        <taxon>Thiotrichales</taxon>
        <taxon>Francisellaceae</taxon>
        <taxon>Francisella</taxon>
    </lineage>
</organism>
<dbReference type="InterPro" id="IPR006143">
    <property type="entry name" value="RND_pump_MFP"/>
</dbReference>
<dbReference type="GO" id="GO:1990281">
    <property type="term" value="C:efflux pump complex"/>
    <property type="evidence" value="ECO:0007669"/>
    <property type="project" value="TreeGrafter"/>
</dbReference>
<dbReference type="Proteomes" id="UP000182521">
    <property type="component" value="Chromosome"/>
</dbReference>
<dbReference type="KEGG" id="frc:KX01_621"/>
<dbReference type="AlphaFoldDB" id="A0A1J0KRX2"/>
<protein>
    <submittedName>
        <fullName evidence="7">Efflux transporter, RND family, MFP subunit</fullName>
    </submittedName>
</protein>
<dbReference type="Pfam" id="PF25876">
    <property type="entry name" value="HH_MFP_RND"/>
    <property type="match status" value="1"/>
</dbReference>
<evidence type="ECO:0000259" key="5">
    <source>
        <dbReference type="Pfam" id="PF25917"/>
    </source>
</evidence>
<name>A0A1J0KRX2_9GAMM</name>
<dbReference type="RefSeq" id="WP_071663593.1">
    <property type="nucleotide sequence ID" value="NZ_CP009654.1"/>
</dbReference>
<dbReference type="Gene3D" id="1.10.287.470">
    <property type="entry name" value="Helix hairpin bin"/>
    <property type="match status" value="1"/>
</dbReference>
<dbReference type="STRING" id="1542390.KX01_621"/>
<dbReference type="PANTHER" id="PTHR30469">
    <property type="entry name" value="MULTIDRUG RESISTANCE PROTEIN MDTA"/>
    <property type="match status" value="1"/>
</dbReference>
<dbReference type="InterPro" id="IPR058625">
    <property type="entry name" value="MdtA-like_BSH"/>
</dbReference>
<dbReference type="NCBIfam" id="TIGR01730">
    <property type="entry name" value="RND_mfp"/>
    <property type="match status" value="1"/>
</dbReference>
<dbReference type="PANTHER" id="PTHR30469:SF11">
    <property type="entry name" value="BLL4320 PROTEIN"/>
    <property type="match status" value="1"/>
</dbReference>
<dbReference type="Gene3D" id="2.40.420.20">
    <property type="match status" value="1"/>
</dbReference>
<evidence type="ECO:0000259" key="4">
    <source>
        <dbReference type="Pfam" id="PF25876"/>
    </source>
</evidence>
<feature type="domain" description="Multidrug resistance protein MdtA-like barrel-sandwich hybrid" evidence="5">
    <location>
        <begin position="145"/>
        <end position="270"/>
    </location>
</feature>
<feature type="transmembrane region" description="Helical" evidence="3">
    <location>
        <begin position="28"/>
        <end position="57"/>
    </location>
</feature>
<reference evidence="8" key="1">
    <citation type="submission" date="2014-10" db="EMBL/GenBank/DDBJ databases">
        <authorList>
            <person name="Kuske C.R."/>
            <person name="Challacombe J.F."/>
            <person name="Daligault H.E."/>
            <person name="Davenport K.W."/>
            <person name="Johnson S.L."/>
            <person name="Siddaramappa S."/>
            <person name="Petersen J.M."/>
        </authorList>
    </citation>
    <scope>NUCLEOTIDE SEQUENCE [LARGE SCALE GENOMIC DNA]</scope>
    <source>
        <strain evidence="8">CA97-1460</strain>
    </source>
</reference>
<feature type="transmembrane region" description="Helical" evidence="3">
    <location>
        <begin position="77"/>
        <end position="96"/>
    </location>
</feature>
<keyword evidence="3" id="KW-0472">Membrane</keyword>
<evidence type="ECO:0000256" key="2">
    <source>
        <dbReference type="SAM" id="Coils"/>
    </source>
</evidence>